<comment type="caution">
    <text evidence="5">The sequence shown here is derived from an EMBL/GenBank/DDBJ whole genome shotgun (WGS) entry which is preliminary data.</text>
</comment>
<evidence type="ECO:0000256" key="1">
    <source>
        <dbReference type="ARBA" id="ARBA00023015"/>
    </source>
</evidence>
<dbReference type="SUPFAM" id="SSF46689">
    <property type="entry name" value="Homeodomain-like"/>
    <property type="match status" value="1"/>
</dbReference>
<dbReference type="Pfam" id="PF12625">
    <property type="entry name" value="Arabinose_bd"/>
    <property type="match status" value="1"/>
</dbReference>
<name>A0ABT3SZE8_9GAMM</name>
<keyword evidence="2" id="KW-0238">DNA-binding</keyword>
<evidence type="ECO:0000256" key="2">
    <source>
        <dbReference type="ARBA" id="ARBA00023125"/>
    </source>
</evidence>
<sequence length="349" mass="38808">MKVNQAHHAFLDKLLHLLREAGVSPEQLVAELARRGIAASPNALTDISGADALVLLETAVELSGDPCLMVRLGKQLGIANFGSFGFALMSCANVRESVRLMLRYGQVLIQPGWIVHEYEGGLLVRARISLGTAVQQQLFAELAFSNLAAGGRSLYESTVERSEGVEIHFSYSRPAHSACYKRAFQAPITFDCEHNQLFLPAQVLDTPVRTANRPEYVVFQQQCEEMLRGLYSAEGTTAAVRQLLIQSAGDFLDIAQVAERLHVSERTLRRRLDAESTNFRSVFDEIRDLLAREYLAKTELTIADIAHLLDYAETVSFRRAFVRWNGVTPSRYRKQHVAENASPGFATQA</sequence>
<dbReference type="SMART" id="SM00342">
    <property type="entry name" value="HTH_ARAC"/>
    <property type="match status" value="1"/>
</dbReference>
<dbReference type="Gene3D" id="1.10.10.60">
    <property type="entry name" value="Homeodomain-like"/>
    <property type="match status" value="1"/>
</dbReference>
<protein>
    <submittedName>
        <fullName evidence="5">AraC family transcriptional regulator</fullName>
    </submittedName>
</protein>
<evidence type="ECO:0000313" key="5">
    <source>
        <dbReference type="EMBL" id="MCX2975005.1"/>
    </source>
</evidence>
<dbReference type="PROSITE" id="PS01124">
    <property type="entry name" value="HTH_ARAC_FAMILY_2"/>
    <property type="match status" value="1"/>
</dbReference>
<dbReference type="PANTHER" id="PTHR47894">
    <property type="entry name" value="HTH-TYPE TRANSCRIPTIONAL REGULATOR GADX"/>
    <property type="match status" value="1"/>
</dbReference>
<reference evidence="5" key="1">
    <citation type="submission" date="2019-02" db="EMBL/GenBank/DDBJ databases">
        <authorList>
            <person name="Li S.-H."/>
        </authorList>
    </citation>
    <scope>NUCLEOTIDE SEQUENCE</scope>
    <source>
        <strain evidence="5">IMCC8485</strain>
    </source>
</reference>
<evidence type="ECO:0000259" key="4">
    <source>
        <dbReference type="PROSITE" id="PS01124"/>
    </source>
</evidence>
<dbReference type="InterPro" id="IPR018060">
    <property type="entry name" value="HTH_AraC"/>
</dbReference>
<feature type="domain" description="HTH araC/xylS-type" evidence="4">
    <location>
        <begin position="238"/>
        <end position="335"/>
    </location>
</feature>
<gene>
    <name evidence="5" type="ORF">EYC87_15550</name>
</gene>
<dbReference type="Pfam" id="PF12833">
    <property type="entry name" value="HTH_18"/>
    <property type="match status" value="1"/>
</dbReference>
<evidence type="ECO:0000256" key="3">
    <source>
        <dbReference type="ARBA" id="ARBA00023163"/>
    </source>
</evidence>
<accession>A0ABT3SZE8</accession>
<dbReference type="EMBL" id="SHNP01000005">
    <property type="protein sequence ID" value="MCX2975005.1"/>
    <property type="molecule type" value="Genomic_DNA"/>
</dbReference>
<keyword evidence="6" id="KW-1185">Reference proteome</keyword>
<dbReference type="InterPro" id="IPR032687">
    <property type="entry name" value="AraC-type_N"/>
</dbReference>
<keyword evidence="3" id="KW-0804">Transcription</keyword>
<organism evidence="5 6">
    <name type="scientific">Candidatus Seongchinamella marina</name>
    <dbReference type="NCBI Taxonomy" id="2518990"/>
    <lineage>
        <taxon>Bacteria</taxon>
        <taxon>Pseudomonadati</taxon>
        <taxon>Pseudomonadota</taxon>
        <taxon>Gammaproteobacteria</taxon>
        <taxon>Cellvibrionales</taxon>
        <taxon>Halieaceae</taxon>
        <taxon>Seongchinamella</taxon>
    </lineage>
</organism>
<evidence type="ECO:0000313" key="6">
    <source>
        <dbReference type="Proteomes" id="UP001143307"/>
    </source>
</evidence>
<keyword evidence="1" id="KW-0805">Transcription regulation</keyword>
<dbReference type="PANTHER" id="PTHR47894:SF1">
    <property type="entry name" value="HTH-TYPE TRANSCRIPTIONAL REGULATOR VQSM"/>
    <property type="match status" value="1"/>
</dbReference>
<dbReference type="Proteomes" id="UP001143307">
    <property type="component" value="Unassembled WGS sequence"/>
</dbReference>
<dbReference type="InterPro" id="IPR009057">
    <property type="entry name" value="Homeodomain-like_sf"/>
</dbReference>
<proteinExistence type="predicted"/>
<dbReference type="RefSeq" id="WP_279253672.1">
    <property type="nucleotide sequence ID" value="NZ_SHNP01000005.1"/>
</dbReference>